<dbReference type="AlphaFoldDB" id="A0A0F9CF78"/>
<name>A0A0F9CF78_9ZZZZ</name>
<dbReference type="EMBL" id="LAZR01033456">
    <property type="protein sequence ID" value="KKL48028.1"/>
    <property type="molecule type" value="Genomic_DNA"/>
</dbReference>
<gene>
    <name evidence="1" type="ORF">LCGC14_2329640</name>
</gene>
<sequence length="68" mass="7949">MSNQTTQQQKANAVFQRSSVDTWKNITDTVIDTTEKTVKFYDDSFNAFVQFNTNQIESWFATFKNVKN</sequence>
<reference evidence="1" key="1">
    <citation type="journal article" date="2015" name="Nature">
        <title>Complex archaea that bridge the gap between prokaryotes and eukaryotes.</title>
        <authorList>
            <person name="Spang A."/>
            <person name="Saw J.H."/>
            <person name="Jorgensen S.L."/>
            <person name="Zaremba-Niedzwiedzka K."/>
            <person name="Martijn J."/>
            <person name="Lind A.E."/>
            <person name="van Eijk R."/>
            <person name="Schleper C."/>
            <person name="Guy L."/>
            <person name="Ettema T.J."/>
        </authorList>
    </citation>
    <scope>NUCLEOTIDE SEQUENCE</scope>
</reference>
<evidence type="ECO:0000313" key="1">
    <source>
        <dbReference type="EMBL" id="KKL48028.1"/>
    </source>
</evidence>
<protein>
    <recommendedName>
        <fullName evidence="2">Phasin domain-containing protein</fullName>
    </recommendedName>
</protein>
<proteinExistence type="predicted"/>
<evidence type="ECO:0008006" key="2">
    <source>
        <dbReference type="Google" id="ProtNLM"/>
    </source>
</evidence>
<comment type="caution">
    <text evidence="1">The sequence shown here is derived from an EMBL/GenBank/DDBJ whole genome shotgun (WGS) entry which is preliminary data.</text>
</comment>
<accession>A0A0F9CF78</accession>
<organism evidence="1">
    <name type="scientific">marine sediment metagenome</name>
    <dbReference type="NCBI Taxonomy" id="412755"/>
    <lineage>
        <taxon>unclassified sequences</taxon>
        <taxon>metagenomes</taxon>
        <taxon>ecological metagenomes</taxon>
    </lineage>
</organism>